<comment type="caution">
    <text evidence="2">The sequence shown here is derived from an EMBL/GenBank/DDBJ whole genome shotgun (WGS) entry which is preliminary data.</text>
</comment>
<dbReference type="Pfam" id="PF01661">
    <property type="entry name" value="Macro"/>
    <property type="match status" value="1"/>
</dbReference>
<organism evidence="2 3">
    <name type="scientific">Mitsuokella multacida</name>
    <dbReference type="NCBI Taxonomy" id="52226"/>
    <lineage>
        <taxon>Bacteria</taxon>
        <taxon>Bacillati</taxon>
        <taxon>Bacillota</taxon>
        <taxon>Negativicutes</taxon>
        <taxon>Selenomonadales</taxon>
        <taxon>Selenomonadaceae</taxon>
        <taxon>Mitsuokella</taxon>
    </lineage>
</organism>
<name>A0A414NUP1_9FIRM</name>
<dbReference type="PANTHER" id="PTHR11106">
    <property type="entry name" value="GANGLIOSIDE INDUCED DIFFERENTIATION ASSOCIATED PROTEIN 2-RELATED"/>
    <property type="match status" value="1"/>
</dbReference>
<dbReference type="EMBL" id="QRHE01000010">
    <property type="protein sequence ID" value="RHF50836.1"/>
    <property type="molecule type" value="Genomic_DNA"/>
</dbReference>
<evidence type="ECO:0000259" key="1">
    <source>
        <dbReference type="PROSITE" id="PS51154"/>
    </source>
</evidence>
<dbReference type="SUPFAM" id="SSF52949">
    <property type="entry name" value="Macro domain-like"/>
    <property type="match status" value="1"/>
</dbReference>
<dbReference type="Gene3D" id="3.40.220.10">
    <property type="entry name" value="Leucine Aminopeptidase, subunit E, domain 1"/>
    <property type="match status" value="1"/>
</dbReference>
<evidence type="ECO:0000313" key="3">
    <source>
        <dbReference type="Proteomes" id="UP000283442"/>
    </source>
</evidence>
<dbReference type="AlphaFoldDB" id="A0A414NUP1"/>
<dbReference type="CDD" id="cd02908">
    <property type="entry name" value="Macro_OAADPr_deacetylase"/>
    <property type="match status" value="1"/>
</dbReference>
<sequence>MTQEERRRWLIRYLQREMPEYAHYGIPDDEAGQWHLLRALFNVRPPAPVTQKFQRIEGELLKTMTAAKGIVNGMALPASGLDSRLALWQGDITRLRIDAIVNAANSQMLGCFLPNHNCIDNIEQTMAGVEMRYDCYKLMQAQGHDEPTGKAKITSGYHLPARFVLHTVGPIVQGSLTDEHRRLLASCYESCLTLAAEHGLKDVAFCCISTGVFRFPKDEAAHIAIRTVRHWLDAHPDASIERVVFDVFEDADRRIYENLLNA</sequence>
<gene>
    <name evidence="2" type="ORF">DW674_09345</name>
</gene>
<dbReference type="InterPro" id="IPR043472">
    <property type="entry name" value="Macro_dom-like"/>
</dbReference>
<dbReference type="NCBIfam" id="NF003163">
    <property type="entry name" value="PRK04143.1"/>
    <property type="match status" value="1"/>
</dbReference>
<dbReference type="PANTHER" id="PTHR11106:SF27">
    <property type="entry name" value="MACRO DOMAIN-CONTAINING PROTEIN"/>
    <property type="match status" value="1"/>
</dbReference>
<dbReference type="RefSeq" id="WP_118176500.1">
    <property type="nucleotide sequence ID" value="NZ_JAQEAO010000007.1"/>
</dbReference>
<keyword evidence="2" id="KW-0378">Hydrolase</keyword>
<dbReference type="SMART" id="SM00506">
    <property type="entry name" value="A1pp"/>
    <property type="match status" value="1"/>
</dbReference>
<accession>A0A414NUP1</accession>
<evidence type="ECO:0000313" key="2">
    <source>
        <dbReference type="EMBL" id="RHF50836.1"/>
    </source>
</evidence>
<reference evidence="2 3" key="1">
    <citation type="submission" date="2018-08" db="EMBL/GenBank/DDBJ databases">
        <title>A genome reference for cultivated species of the human gut microbiota.</title>
        <authorList>
            <person name="Zou Y."/>
            <person name="Xue W."/>
            <person name="Luo G."/>
        </authorList>
    </citation>
    <scope>NUCLEOTIDE SEQUENCE [LARGE SCALE GENOMIC DNA]</scope>
    <source>
        <strain evidence="2 3">AM25-21AC</strain>
    </source>
</reference>
<feature type="domain" description="Macro" evidence="1">
    <location>
        <begin position="72"/>
        <end position="262"/>
    </location>
</feature>
<protein>
    <submittedName>
        <fullName evidence="2">Protein-ADP-ribose hydrolase</fullName>
    </submittedName>
</protein>
<dbReference type="InterPro" id="IPR002589">
    <property type="entry name" value="Macro_dom"/>
</dbReference>
<dbReference type="PROSITE" id="PS51154">
    <property type="entry name" value="MACRO"/>
    <property type="match status" value="1"/>
</dbReference>
<proteinExistence type="predicted"/>
<dbReference type="OrthoDB" id="6194521at2"/>
<dbReference type="Proteomes" id="UP000283442">
    <property type="component" value="Unassembled WGS sequence"/>
</dbReference>
<dbReference type="GO" id="GO:0016787">
    <property type="term" value="F:hydrolase activity"/>
    <property type="evidence" value="ECO:0007669"/>
    <property type="project" value="UniProtKB-KW"/>
</dbReference>